<dbReference type="RefSeq" id="WP_166075666.1">
    <property type="nucleotide sequence ID" value="NZ_JAAJBT010000001.1"/>
</dbReference>
<comment type="caution">
    <text evidence="1">The sequence shown here is derived from an EMBL/GenBank/DDBJ whole genome shotgun (WGS) entry which is preliminary data.</text>
</comment>
<sequence length="112" mass="13196">MIVRKRQILLNVTLAIAILFAFCYQSLHVFFEKSHQFHDELTVVNTSKTYLSQDNHEDCPVCDFEFAAFLSTEIFTFDFINPQHNFHFSNIYESIVKEKEFLCFSHRGPPLV</sequence>
<organism evidence="1 2">
    <name type="scientific">Flavobacterium difficile</name>
    <dbReference type="NCBI Taxonomy" id="2709659"/>
    <lineage>
        <taxon>Bacteria</taxon>
        <taxon>Pseudomonadati</taxon>
        <taxon>Bacteroidota</taxon>
        <taxon>Flavobacteriia</taxon>
        <taxon>Flavobacteriales</taxon>
        <taxon>Flavobacteriaceae</taxon>
        <taxon>Flavobacterium</taxon>
    </lineage>
</organism>
<evidence type="ECO:0000313" key="2">
    <source>
        <dbReference type="Proteomes" id="UP000800984"/>
    </source>
</evidence>
<dbReference type="Proteomes" id="UP000800984">
    <property type="component" value="Unassembled WGS sequence"/>
</dbReference>
<protein>
    <submittedName>
        <fullName evidence="1">Uncharacterized protein</fullName>
    </submittedName>
</protein>
<keyword evidence="2" id="KW-1185">Reference proteome</keyword>
<reference evidence="1 2" key="1">
    <citation type="submission" date="2020-02" db="EMBL/GenBank/DDBJ databases">
        <authorList>
            <person name="Chen W.-M."/>
        </authorList>
    </citation>
    <scope>NUCLEOTIDE SEQUENCE [LARGE SCALE GENOMIC DNA]</scope>
    <source>
        <strain evidence="1 2">KDG-16</strain>
    </source>
</reference>
<evidence type="ECO:0000313" key="1">
    <source>
        <dbReference type="EMBL" id="NHM00631.1"/>
    </source>
</evidence>
<accession>A0ABX0I575</accession>
<name>A0ABX0I575_9FLAO</name>
<gene>
    <name evidence="1" type="ORF">G4D72_00740</name>
</gene>
<dbReference type="EMBL" id="JAAJBT010000001">
    <property type="protein sequence ID" value="NHM00631.1"/>
    <property type="molecule type" value="Genomic_DNA"/>
</dbReference>
<proteinExistence type="predicted"/>